<dbReference type="EMBL" id="JAWDJX010000015">
    <property type="protein sequence ID" value="KAK3053637.1"/>
    <property type="molecule type" value="Genomic_DNA"/>
</dbReference>
<evidence type="ECO:0000256" key="2">
    <source>
        <dbReference type="ARBA" id="ARBA00004123"/>
    </source>
</evidence>
<dbReference type="GO" id="GO:0001682">
    <property type="term" value="P:tRNA 5'-leader removal"/>
    <property type="evidence" value="ECO:0007669"/>
    <property type="project" value="InterPro"/>
</dbReference>
<evidence type="ECO:0000256" key="8">
    <source>
        <dbReference type="ARBA" id="ARBA00044198"/>
    </source>
</evidence>
<evidence type="ECO:0000256" key="7">
    <source>
        <dbReference type="ARBA" id="ARBA00023242"/>
    </source>
</evidence>
<dbReference type="GO" id="GO:0000460">
    <property type="term" value="P:maturation of 5.8S rRNA"/>
    <property type="evidence" value="ECO:0007669"/>
    <property type="project" value="UniProtKB-ARBA"/>
</dbReference>
<dbReference type="InterPro" id="IPR002759">
    <property type="entry name" value="Pop5/Rpp14/Rnp2-like"/>
</dbReference>
<dbReference type="GO" id="GO:0000172">
    <property type="term" value="C:ribonuclease MRP complex"/>
    <property type="evidence" value="ECO:0007669"/>
    <property type="project" value="TreeGrafter"/>
</dbReference>
<name>A0AAJ0GCA0_9PEZI</name>
<dbReference type="Gene3D" id="3.30.70.3250">
    <property type="entry name" value="Ribonuclease P, Pop5 subunit"/>
    <property type="match status" value="1"/>
</dbReference>
<evidence type="ECO:0000256" key="9">
    <source>
        <dbReference type="ARBA" id="ARBA00055200"/>
    </source>
</evidence>
<dbReference type="SUPFAM" id="SSF160350">
    <property type="entry name" value="Rnp2-like"/>
    <property type="match status" value="1"/>
</dbReference>
<evidence type="ECO:0000313" key="12">
    <source>
        <dbReference type="Proteomes" id="UP001271007"/>
    </source>
</evidence>
<evidence type="ECO:0000256" key="6">
    <source>
        <dbReference type="ARBA" id="ARBA00022801"/>
    </source>
</evidence>
<dbReference type="FunFam" id="3.30.70.3250:FF:000004">
    <property type="entry name" value="Ribonuclease P/MRP protein subunit POP5"/>
    <property type="match status" value="1"/>
</dbReference>
<keyword evidence="12" id="KW-1185">Reference proteome</keyword>
<protein>
    <recommendedName>
        <fullName evidence="8">Ribonuclease P/MRP protein subunit POP5</fullName>
        <ecNumber evidence="4">3.1.26.5</ecNumber>
    </recommendedName>
</protein>
<gene>
    <name evidence="11" type="primary">POP5</name>
    <name evidence="11" type="ORF">LTR09_005381</name>
</gene>
<comment type="function">
    <text evidence="9">Component of ribonuclease P, a protein complex that generates mature tRNA molecules by cleaving their 5'-ends. Also a component of RNase MRP, which cleaves pre-rRNA sequences.</text>
</comment>
<evidence type="ECO:0000256" key="3">
    <source>
        <dbReference type="ARBA" id="ARBA00010800"/>
    </source>
</evidence>
<sequence>MVRLKHRYLLVNILYPENAASSATKPKIKDEVPYTVQFHQPTSDRIDARSLTQMIRSGVAELFGDYGSGMVAASLQIKYFSPATSTAIIRVARDHYRLVWAALTFTTKLPHPANQACVFQVVRVSGTIKKAEEEAIRRAQRSIRQAQRQGGLKSATPAPDAAVAATRTSVDAMDVDDRFAHGIDDADEDGDEDEDD</sequence>
<dbReference type="EC" id="3.1.26.5" evidence="4"/>
<dbReference type="GO" id="GO:0004526">
    <property type="term" value="F:ribonuclease P activity"/>
    <property type="evidence" value="ECO:0007669"/>
    <property type="project" value="UniProtKB-EC"/>
</dbReference>
<evidence type="ECO:0000256" key="5">
    <source>
        <dbReference type="ARBA" id="ARBA00022694"/>
    </source>
</evidence>
<evidence type="ECO:0000313" key="11">
    <source>
        <dbReference type="EMBL" id="KAK3053637.1"/>
    </source>
</evidence>
<feature type="compositionally biased region" description="Acidic residues" evidence="10">
    <location>
        <begin position="185"/>
        <end position="196"/>
    </location>
</feature>
<proteinExistence type="inferred from homology"/>
<evidence type="ECO:0000256" key="10">
    <source>
        <dbReference type="SAM" id="MobiDB-lite"/>
    </source>
</evidence>
<dbReference type="Proteomes" id="UP001271007">
    <property type="component" value="Unassembled WGS sequence"/>
</dbReference>
<reference evidence="11" key="1">
    <citation type="submission" date="2023-04" db="EMBL/GenBank/DDBJ databases">
        <title>Black Yeasts Isolated from many extreme environments.</title>
        <authorList>
            <person name="Coleine C."/>
            <person name="Stajich J.E."/>
            <person name="Selbmann L."/>
        </authorList>
    </citation>
    <scope>NUCLEOTIDE SEQUENCE</scope>
    <source>
        <strain evidence="11">CCFEE 5312</strain>
    </source>
</reference>
<keyword evidence="7" id="KW-0539">Nucleus</keyword>
<dbReference type="PANTHER" id="PTHR15441:SF2">
    <property type="entry name" value="RIBONUCLEASE P_MRP PROTEIN SUBUNIT POP5"/>
    <property type="match status" value="1"/>
</dbReference>
<evidence type="ECO:0000256" key="1">
    <source>
        <dbReference type="ARBA" id="ARBA00000928"/>
    </source>
</evidence>
<feature type="compositionally biased region" description="Low complexity" evidence="10">
    <location>
        <begin position="142"/>
        <end position="166"/>
    </location>
</feature>
<dbReference type="GO" id="GO:0005730">
    <property type="term" value="C:nucleolus"/>
    <property type="evidence" value="ECO:0007669"/>
    <property type="project" value="TreeGrafter"/>
</dbReference>
<keyword evidence="6 11" id="KW-0378">Hydrolase</keyword>
<dbReference type="AlphaFoldDB" id="A0AAJ0GCA0"/>
<comment type="caution">
    <text evidence="11">The sequence shown here is derived from an EMBL/GenBank/DDBJ whole genome shotgun (WGS) entry which is preliminary data.</text>
</comment>
<feature type="region of interest" description="Disordered" evidence="10">
    <location>
        <begin position="139"/>
        <end position="196"/>
    </location>
</feature>
<dbReference type="GO" id="GO:0033204">
    <property type="term" value="F:ribonuclease P RNA binding"/>
    <property type="evidence" value="ECO:0007669"/>
    <property type="project" value="TreeGrafter"/>
</dbReference>
<keyword evidence="5" id="KW-0819">tRNA processing</keyword>
<dbReference type="PANTHER" id="PTHR15441">
    <property type="entry name" value="RIBONUCLEASE P PROTEIN SUBUNIT P14"/>
    <property type="match status" value="1"/>
</dbReference>
<comment type="catalytic activity">
    <reaction evidence="1">
        <text>Endonucleolytic cleavage of RNA, removing 5'-extranucleotides from tRNA precursor.</text>
        <dbReference type="EC" id="3.1.26.5"/>
    </reaction>
</comment>
<dbReference type="InterPro" id="IPR038085">
    <property type="entry name" value="Rnp2-like_sf"/>
</dbReference>
<feature type="compositionally biased region" description="Basic and acidic residues" evidence="10">
    <location>
        <begin position="175"/>
        <end position="184"/>
    </location>
</feature>
<evidence type="ECO:0000256" key="4">
    <source>
        <dbReference type="ARBA" id="ARBA00012179"/>
    </source>
</evidence>
<comment type="subcellular location">
    <subcellularLocation>
        <location evidence="2">Nucleus</location>
    </subcellularLocation>
</comment>
<organism evidence="11 12">
    <name type="scientific">Extremus antarcticus</name>
    <dbReference type="NCBI Taxonomy" id="702011"/>
    <lineage>
        <taxon>Eukaryota</taxon>
        <taxon>Fungi</taxon>
        <taxon>Dikarya</taxon>
        <taxon>Ascomycota</taxon>
        <taxon>Pezizomycotina</taxon>
        <taxon>Dothideomycetes</taxon>
        <taxon>Dothideomycetidae</taxon>
        <taxon>Mycosphaerellales</taxon>
        <taxon>Extremaceae</taxon>
        <taxon>Extremus</taxon>
    </lineage>
</organism>
<dbReference type="GO" id="GO:0030681">
    <property type="term" value="C:multimeric ribonuclease P complex"/>
    <property type="evidence" value="ECO:0007669"/>
    <property type="project" value="TreeGrafter"/>
</dbReference>
<comment type="similarity">
    <text evidence="3">Belongs to the eukaryotic/archaeal RNase P protein component 2 family.</text>
</comment>
<dbReference type="Pfam" id="PF01900">
    <property type="entry name" value="RNase_P_Rpp14"/>
    <property type="match status" value="1"/>
</dbReference>
<accession>A0AAJ0GCA0</accession>